<keyword evidence="2" id="KW-1185">Reference proteome</keyword>
<dbReference type="InterPro" id="IPR036412">
    <property type="entry name" value="HAD-like_sf"/>
</dbReference>
<name>A0ABY2P175_9LEPT</name>
<dbReference type="Pfam" id="PF13419">
    <property type="entry name" value="HAD_2"/>
    <property type="match status" value="1"/>
</dbReference>
<accession>A0ABY2P175</accession>
<dbReference type="EMBL" id="RQHK01000003">
    <property type="protein sequence ID" value="TGM78178.1"/>
    <property type="molecule type" value="Genomic_DNA"/>
</dbReference>
<dbReference type="GO" id="GO:0016787">
    <property type="term" value="F:hydrolase activity"/>
    <property type="evidence" value="ECO:0007669"/>
    <property type="project" value="UniProtKB-KW"/>
</dbReference>
<dbReference type="Gene3D" id="1.10.260.80">
    <property type="match status" value="1"/>
</dbReference>
<dbReference type="InterPro" id="IPR023214">
    <property type="entry name" value="HAD_sf"/>
</dbReference>
<dbReference type="NCBIfam" id="TIGR01509">
    <property type="entry name" value="HAD-SF-IA-v3"/>
    <property type="match status" value="1"/>
</dbReference>
<dbReference type="PANTHER" id="PTHR43885">
    <property type="entry name" value="HALOACID DEHALOGENASE-LIKE HYDROLASE"/>
    <property type="match status" value="1"/>
</dbReference>
<dbReference type="SUPFAM" id="SSF56784">
    <property type="entry name" value="HAD-like"/>
    <property type="match status" value="1"/>
</dbReference>
<keyword evidence="1" id="KW-0378">Hydrolase</keyword>
<dbReference type="SFLD" id="SFLDS00003">
    <property type="entry name" value="Haloacid_Dehalogenase"/>
    <property type="match status" value="1"/>
</dbReference>
<dbReference type="InterPro" id="IPR041492">
    <property type="entry name" value="HAD_2"/>
</dbReference>
<proteinExistence type="predicted"/>
<dbReference type="InterPro" id="IPR006439">
    <property type="entry name" value="HAD-SF_hydro_IA"/>
</dbReference>
<gene>
    <name evidence="1" type="ORF">EHR01_06855</name>
</gene>
<comment type="caution">
    <text evidence="1">The sequence shown here is derived from an EMBL/GenBank/DDBJ whole genome shotgun (WGS) entry which is preliminary data.</text>
</comment>
<dbReference type="Proteomes" id="UP000297940">
    <property type="component" value="Unassembled WGS sequence"/>
</dbReference>
<dbReference type="PANTHER" id="PTHR43885:SF1">
    <property type="entry name" value="SUPERFAMILY HYDROLASE, PUTATIVE (AFU_ORTHOLOGUE AFUA_4G13290)-RELATED"/>
    <property type="match status" value="1"/>
</dbReference>
<protein>
    <submittedName>
        <fullName evidence="1">HAD family hydrolase</fullName>
    </submittedName>
</protein>
<reference evidence="2" key="1">
    <citation type="journal article" date="2019" name="PLoS Negl. Trop. Dis.">
        <title>Revisiting the worldwide diversity of Leptospira species in the environment.</title>
        <authorList>
            <person name="Vincent A.T."/>
            <person name="Schiettekatte O."/>
            <person name="Bourhy P."/>
            <person name="Veyrier F.J."/>
            <person name="Picardeau M."/>
        </authorList>
    </citation>
    <scope>NUCLEOTIDE SEQUENCE [LARGE SCALE GENOMIC DNA]</scope>
    <source>
        <strain evidence="2">201601298</strain>
    </source>
</reference>
<evidence type="ECO:0000313" key="1">
    <source>
        <dbReference type="EMBL" id="TGM78178.1"/>
    </source>
</evidence>
<sequence length="196" mass="22463">MDFHQRKTNWIFDMDGTLTIAIHDFSDIKRQLGLPQDTDILTSLSRLPPEESLEKRKQLDTIELEIAKMANPSPGCFTLLQKINVSSNHLGILTRNNFHNSVETLKATGLLDYFHKDYIFCRERALPKPSPEGILRLMELWNAKADETVMIGDYVYDLEAGFAAGVETVYIDPEGKFPFRESATHCIRQLDELLYL</sequence>
<organism evidence="1 2">
    <name type="scientific">Leptospira mtsangambouensis</name>
    <dbReference type="NCBI Taxonomy" id="2484912"/>
    <lineage>
        <taxon>Bacteria</taxon>
        <taxon>Pseudomonadati</taxon>
        <taxon>Spirochaetota</taxon>
        <taxon>Spirochaetia</taxon>
        <taxon>Leptospirales</taxon>
        <taxon>Leptospiraceae</taxon>
        <taxon>Leptospira</taxon>
    </lineage>
</organism>
<dbReference type="SFLD" id="SFLDG01129">
    <property type="entry name" value="C1.5:_HAD__Beta-PGM__Phosphata"/>
    <property type="match status" value="1"/>
</dbReference>
<dbReference type="Gene3D" id="3.40.50.1000">
    <property type="entry name" value="HAD superfamily/HAD-like"/>
    <property type="match status" value="1"/>
</dbReference>
<evidence type="ECO:0000313" key="2">
    <source>
        <dbReference type="Proteomes" id="UP000297940"/>
    </source>
</evidence>